<keyword evidence="14" id="KW-1185">Reference proteome</keyword>
<dbReference type="EMBL" id="JAUEPN010000007">
    <property type="protein sequence ID" value="KAK3292667.1"/>
    <property type="molecule type" value="Genomic_DNA"/>
</dbReference>
<sequence>MPQKQHQAPQHHAYPYRTLVASFAAWKLFLFAIVLGSSLVGDAYDTSAGLLLQGRANGDATGRPAGLGATLIARLSSWDAIYYVTAARRGYLFEQEWAFGAGLPFVVRVLLRGLEQIGIVGARAADEGPVAEALAGILVANTAHLLSALVLYRLGQVVWRDQTLSLVAALLHVLSPAGLFLSGPYSESSFALLSFSGYLLFALGCRAEHSPTRRDLCTVAAGVLFGVATAFRSNGILNGAPFAWEVLRHLPALARQPTDTLRRLVALGVGGVAVAAGSLGPQTAAYLQFCASSGASGAGLPRPWCQGYLPSIFTFVQRHYWNVGFLRYWTLPNLPLFLLAAPMLVILVKSGVDPLSGRLLPGAAKPAESGRLSALIQSTAAAQVLLAVLALTTYHVQIITRISSGYPLWHWWLAGLLFRGDKTGSRILMFMVIYASIQGALFASFLPPA</sequence>
<dbReference type="GO" id="GO:0000009">
    <property type="term" value="F:alpha-1,6-mannosyltransferase activity"/>
    <property type="evidence" value="ECO:0007669"/>
    <property type="project" value="InterPro"/>
</dbReference>
<protein>
    <recommendedName>
        <fullName evidence="4 12">GPI mannosyltransferase 2</fullName>
        <ecNumber evidence="12">2.4.1.-</ecNumber>
    </recommendedName>
</protein>
<feature type="transmembrane region" description="Helical" evidence="12">
    <location>
        <begin position="133"/>
        <end position="152"/>
    </location>
</feature>
<dbReference type="GO" id="GO:0031501">
    <property type="term" value="C:mannosyltransferase complex"/>
    <property type="evidence" value="ECO:0007669"/>
    <property type="project" value="TreeGrafter"/>
</dbReference>
<evidence type="ECO:0000256" key="1">
    <source>
        <dbReference type="ARBA" id="ARBA00004477"/>
    </source>
</evidence>
<keyword evidence="8 12" id="KW-0812">Transmembrane</keyword>
<comment type="function">
    <text evidence="12">Mannosyltransferase involved in glycosylphosphatidylinositol-anchor biosynthesis.</text>
</comment>
<dbReference type="RefSeq" id="XP_062656181.1">
    <property type="nucleotide sequence ID" value="XM_062804564.1"/>
</dbReference>
<feature type="transmembrane region" description="Helical" evidence="12">
    <location>
        <begin position="334"/>
        <end position="352"/>
    </location>
</feature>
<evidence type="ECO:0000256" key="12">
    <source>
        <dbReference type="RuleBase" id="RU363112"/>
    </source>
</evidence>
<keyword evidence="9 12" id="KW-0256">Endoplasmic reticulum</keyword>
<feature type="transmembrane region" description="Helical" evidence="12">
    <location>
        <begin position="164"/>
        <end position="182"/>
    </location>
</feature>
<dbReference type="Pfam" id="PF04188">
    <property type="entry name" value="Mannosyl_trans2"/>
    <property type="match status" value="1"/>
</dbReference>
<organism evidence="13 14">
    <name type="scientific">Chaetomium fimeti</name>
    <dbReference type="NCBI Taxonomy" id="1854472"/>
    <lineage>
        <taxon>Eukaryota</taxon>
        <taxon>Fungi</taxon>
        <taxon>Dikarya</taxon>
        <taxon>Ascomycota</taxon>
        <taxon>Pezizomycotina</taxon>
        <taxon>Sordariomycetes</taxon>
        <taxon>Sordariomycetidae</taxon>
        <taxon>Sordariales</taxon>
        <taxon>Chaetomiaceae</taxon>
        <taxon>Chaetomium</taxon>
    </lineage>
</organism>
<dbReference type="Proteomes" id="UP001278766">
    <property type="component" value="Unassembled WGS sequence"/>
</dbReference>
<keyword evidence="11 12" id="KW-0472">Membrane</keyword>
<dbReference type="InterPro" id="IPR007315">
    <property type="entry name" value="PIG-V/Gpi18"/>
</dbReference>
<evidence type="ECO:0000256" key="6">
    <source>
        <dbReference type="ARBA" id="ARBA00022676"/>
    </source>
</evidence>
<dbReference type="AlphaFoldDB" id="A0AAE0LPJ3"/>
<evidence type="ECO:0000256" key="7">
    <source>
        <dbReference type="ARBA" id="ARBA00022679"/>
    </source>
</evidence>
<evidence type="ECO:0000256" key="5">
    <source>
        <dbReference type="ARBA" id="ARBA00022502"/>
    </source>
</evidence>
<evidence type="ECO:0000256" key="9">
    <source>
        <dbReference type="ARBA" id="ARBA00022824"/>
    </source>
</evidence>
<keyword evidence="10 12" id="KW-1133">Transmembrane helix</keyword>
<dbReference type="PANTHER" id="PTHR12468:SF2">
    <property type="entry name" value="GPI MANNOSYLTRANSFERASE 2"/>
    <property type="match status" value="1"/>
</dbReference>
<dbReference type="EC" id="2.4.1.-" evidence="12"/>
<accession>A0AAE0LPJ3</accession>
<evidence type="ECO:0000313" key="13">
    <source>
        <dbReference type="EMBL" id="KAK3292667.1"/>
    </source>
</evidence>
<feature type="transmembrane region" description="Helical" evidence="12">
    <location>
        <begin position="427"/>
        <end position="446"/>
    </location>
</feature>
<evidence type="ECO:0000313" key="14">
    <source>
        <dbReference type="Proteomes" id="UP001278766"/>
    </source>
</evidence>
<comment type="caution">
    <text evidence="12">Lacks conserved residue(s) required for the propagation of feature annotation.</text>
</comment>
<keyword evidence="7 12" id="KW-0808">Transferase</keyword>
<evidence type="ECO:0000256" key="8">
    <source>
        <dbReference type="ARBA" id="ARBA00022692"/>
    </source>
</evidence>
<feature type="transmembrane region" description="Helical" evidence="12">
    <location>
        <begin position="188"/>
        <end position="205"/>
    </location>
</feature>
<evidence type="ECO:0000256" key="4">
    <source>
        <dbReference type="ARBA" id="ARBA00013795"/>
    </source>
</evidence>
<evidence type="ECO:0000256" key="3">
    <source>
        <dbReference type="ARBA" id="ARBA00008698"/>
    </source>
</evidence>
<dbReference type="PANTHER" id="PTHR12468">
    <property type="entry name" value="GPI MANNOSYLTRANSFERASE 2"/>
    <property type="match status" value="1"/>
</dbReference>
<dbReference type="GeneID" id="87841512"/>
<dbReference type="GO" id="GO:0005789">
    <property type="term" value="C:endoplasmic reticulum membrane"/>
    <property type="evidence" value="ECO:0007669"/>
    <property type="project" value="UniProtKB-SubCell"/>
</dbReference>
<comment type="pathway">
    <text evidence="2 12">Glycolipid biosynthesis; glycosylphosphatidylinositol-anchor biosynthesis.</text>
</comment>
<evidence type="ECO:0000256" key="11">
    <source>
        <dbReference type="ARBA" id="ARBA00023136"/>
    </source>
</evidence>
<name>A0AAE0LPJ3_9PEZI</name>
<reference evidence="13" key="1">
    <citation type="journal article" date="2023" name="Mol. Phylogenet. Evol.">
        <title>Genome-scale phylogeny and comparative genomics of the fungal order Sordariales.</title>
        <authorList>
            <person name="Hensen N."/>
            <person name="Bonometti L."/>
            <person name="Westerberg I."/>
            <person name="Brannstrom I.O."/>
            <person name="Guillou S."/>
            <person name="Cros-Aarteil S."/>
            <person name="Calhoun S."/>
            <person name="Haridas S."/>
            <person name="Kuo A."/>
            <person name="Mondo S."/>
            <person name="Pangilinan J."/>
            <person name="Riley R."/>
            <person name="LaButti K."/>
            <person name="Andreopoulos B."/>
            <person name="Lipzen A."/>
            <person name="Chen C."/>
            <person name="Yan M."/>
            <person name="Daum C."/>
            <person name="Ng V."/>
            <person name="Clum A."/>
            <person name="Steindorff A."/>
            <person name="Ohm R.A."/>
            <person name="Martin F."/>
            <person name="Silar P."/>
            <person name="Natvig D.O."/>
            <person name="Lalanne C."/>
            <person name="Gautier V."/>
            <person name="Ament-Velasquez S.L."/>
            <person name="Kruys A."/>
            <person name="Hutchinson M.I."/>
            <person name="Powell A.J."/>
            <person name="Barry K."/>
            <person name="Miller A.N."/>
            <person name="Grigoriev I.V."/>
            <person name="Debuchy R."/>
            <person name="Gladieux P."/>
            <person name="Hiltunen Thoren M."/>
            <person name="Johannesson H."/>
        </authorList>
    </citation>
    <scope>NUCLEOTIDE SEQUENCE</scope>
    <source>
        <strain evidence="13">CBS 168.71</strain>
    </source>
</reference>
<comment type="similarity">
    <text evidence="3 12">Belongs to the PIGV family.</text>
</comment>
<gene>
    <name evidence="13" type="ORF">B0H64DRAFT_407328</name>
</gene>
<dbReference type="GO" id="GO:0006506">
    <property type="term" value="P:GPI anchor biosynthetic process"/>
    <property type="evidence" value="ECO:0007669"/>
    <property type="project" value="UniProtKB-KW"/>
</dbReference>
<comment type="subcellular location">
    <subcellularLocation>
        <location evidence="1 12">Endoplasmic reticulum membrane</location>
        <topology evidence="1 12">Multi-pass membrane protein</topology>
    </subcellularLocation>
</comment>
<keyword evidence="5 12" id="KW-0337">GPI-anchor biosynthesis</keyword>
<keyword evidence="6 12" id="KW-0328">Glycosyltransferase</keyword>
<evidence type="ECO:0000256" key="10">
    <source>
        <dbReference type="ARBA" id="ARBA00022989"/>
    </source>
</evidence>
<comment type="caution">
    <text evidence="13">The sequence shown here is derived from an EMBL/GenBank/DDBJ whole genome shotgun (WGS) entry which is preliminary data.</text>
</comment>
<proteinExistence type="inferred from homology"/>
<reference evidence="13" key="2">
    <citation type="submission" date="2023-06" db="EMBL/GenBank/DDBJ databases">
        <authorList>
            <consortium name="Lawrence Berkeley National Laboratory"/>
            <person name="Haridas S."/>
            <person name="Hensen N."/>
            <person name="Bonometti L."/>
            <person name="Westerberg I."/>
            <person name="Brannstrom I.O."/>
            <person name="Guillou S."/>
            <person name="Cros-Aarteil S."/>
            <person name="Calhoun S."/>
            <person name="Kuo A."/>
            <person name="Mondo S."/>
            <person name="Pangilinan J."/>
            <person name="Riley R."/>
            <person name="Labutti K."/>
            <person name="Andreopoulos B."/>
            <person name="Lipzen A."/>
            <person name="Chen C."/>
            <person name="Yanf M."/>
            <person name="Daum C."/>
            <person name="Ng V."/>
            <person name="Clum A."/>
            <person name="Steindorff A."/>
            <person name="Ohm R."/>
            <person name="Martin F."/>
            <person name="Silar P."/>
            <person name="Natvig D."/>
            <person name="Lalanne C."/>
            <person name="Gautier V."/>
            <person name="Ament-Velasquez S.L."/>
            <person name="Kruys A."/>
            <person name="Hutchinson M.I."/>
            <person name="Powell A.J."/>
            <person name="Barry K."/>
            <person name="Miller A.N."/>
            <person name="Grigoriev I.V."/>
            <person name="Debuchy R."/>
            <person name="Gladieux P."/>
            <person name="Thoren M.H."/>
            <person name="Johannesson H."/>
        </authorList>
    </citation>
    <scope>NUCLEOTIDE SEQUENCE</scope>
    <source>
        <strain evidence="13">CBS 168.71</strain>
    </source>
</reference>
<evidence type="ECO:0000256" key="2">
    <source>
        <dbReference type="ARBA" id="ARBA00004687"/>
    </source>
</evidence>
<feature type="transmembrane region" description="Helical" evidence="12">
    <location>
        <begin position="20"/>
        <end position="40"/>
    </location>
</feature>
<dbReference type="GO" id="GO:0004376">
    <property type="term" value="F:GPI mannosyltransferase activity"/>
    <property type="evidence" value="ECO:0007669"/>
    <property type="project" value="InterPro"/>
</dbReference>